<dbReference type="OrthoDB" id="6600427at2759"/>
<proteinExistence type="predicted"/>
<dbReference type="Proteomes" id="UP000475862">
    <property type="component" value="Unassembled WGS sequence"/>
</dbReference>
<evidence type="ECO:0000313" key="2">
    <source>
        <dbReference type="Proteomes" id="UP000475862"/>
    </source>
</evidence>
<organism evidence="1 2">
    <name type="scientific">Aphis glycines</name>
    <name type="common">Soybean aphid</name>
    <dbReference type="NCBI Taxonomy" id="307491"/>
    <lineage>
        <taxon>Eukaryota</taxon>
        <taxon>Metazoa</taxon>
        <taxon>Ecdysozoa</taxon>
        <taxon>Arthropoda</taxon>
        <taxon>Hexapoda</taxon>
        <taxon>Insecta</taxon>
        <taxon>Pterygota</taxon>
        <taxon>Neoptera</taxon>
        <taxon>Paraneoptera</taxon>
        <taxon>Hemiptera</taxon>
        <taxon>Sternorrhyncha</taxon>
        <taxon>Aphidomorpha</taxon>
        <taxon>Aphidoidea</taxon>
        <taxon>Aphididae</taxon>
        <taxon>Aphidini</taxon>
        <taxon>Aphis</taxon>
        <taxon>Aphis</taxon>
    </lineage>
</organism>
<comment type="caution">
    <text evidence="1">The sequence shown here is derived from an EMBL/GenBank/DDBJ whole genome shotgun (WGS) entry which is preliminary data.</text>
</comment>
<protein>
    <submittedName>
        <fullName evidence="1">Uncharacterized protein</fullName>
    </submittedName>
</protein>
<accession>A0A6G0U623</accession>
<dbReference type="EMBL" id="VYZN01000001">
    <property type="protein sequence ID" value="KAE9544568.1"/>
    <property type="molecule type" value="Genomic_DNA"/>
</dbReference>
<sequence>MELSMNFEQLQLKSEYLHTNSKHIHFHEDGENTLFVSWDDCVMVLYSLNNLSEASLWNPIEPIIVPISNPIISILTFNSKMYCIDKVGSIYHLKQVQRDSPDLFDCSLSKVTQQPLSCNYEWKPFYSQKCPCEVFGTTCYTDGIALIIAVGEWIMIQMLKITINDKNEPTIFNACNKQIRSQKPFPFVVTSFVSCTWRDWFSSKRAIELFGLNVIDCLDIFIIATEESKVYCTTSNVISKKVSLFLNSPQKILHIQFSDFDSKKLLLVSSNGILMVVHCVESVDSAFIYLAVTKTVATFIVNHTVILSDSVNLFFISLDKQFSKIIKQTVTQLKGTILILDSSIRNILLHLNLNILGVISLCRFQSNNIIAMTQLNKVYKLSIKLEVITKGDELKFKFNEKSILENIKILCKNIESLKEQHDDMNKYINAVSIVARKDLVAQHCSLNILIYSGAKAVKLGACQDEYIFAIKLSTDCSWLSFPSSIWQLLVRITDNNNLSSNCGLHSFDVDLFNNNHPVIVKHKLLATVAENYTSGLVHCELVCQVQNDSINRCLIIPLNPIKLNSLYFVKAEKREKILMINPLEDRHKYVFKFPENVSLADCLTVITNRNKHRTSKSFYKSIIDNTPNTLYLNYFGKIVSIILDNKITNTITLECLDQDSLVAVRNGVFSELSNDQPAIINISVLADIQKEICLLEELSVKDRQNKNIVKEIKTKIQNQISNHLPV</sequence>
<reference evidence="1 2" key="1">
    <citation type="submission" date="2019-08" db="EMBL/GenBank/DDBJ databases">
        <title>The genome of the soybean aphid Biotype 1, its phylome, world population structure and adaptation to the North American continent.</title>
        <authorList>
            <person name="Giordano R."/>
            <person name="Donthu R.K."/>
            <person name="Hernandez A.G."/>
            <person name="Wright C.L."/>
            <person name="Zimin A.V."/>
        </authorList>
    </citation>
    <scope>NUCLEOTIDE SEQUENCE [LARGE SCALE GENOMIC DNA]</scope>
    <source>
        <tissue evidence="1">Whole aphids</tissue>
    </source>
</reference>
<keyword evidence="2" id="KW-1185">Reference proteome</keyword>
<dbReference type="AlphaFoldDB" id="A0A6G0U623"/>
<name>A0A6G0U623_APHGL</name>
<gene>
    <name evidence="1" type="ORF">AGLY_000109</name>
</gene>
<evidence type="ECO:0000313" key="1">
    <source>
        <dbReference type="EMBL" id="KAE9544568.1"/>
    </source>
</evidence>